<keyword evidence="8" id="KW-1185">Reference proteome</keyword>
<dbReference type="Pfam" id="PF02272">
    <property type="entry name" value="DHHA1"/>
    <property type="match status" value="1"/>
</dbReference>
<dbReference type="SUPFAM" id="SSF50447">
    <property type="entry name" value="Translation proteins"/>
    <property type="match status" value="1"/>
</dbReference>
<dbReference type="Gene3D" id="3.10.310.40">
    <property type="match status" value="1"/>
</dbReference>
<dbReference type="InterPro" id="IPR051335">
    <property type="entry name" value="Alanyl-tRNA_Editing_Enzymes"/>
</dbReference>
<keyword evidence="7" id="KW-0436">Ligase</keyword>
<protein>
    <submittedName>
        <fullName evidence="7">Alanyl-tRNA synthetase</fullName>
    </submittedName>
</protein>
<evidence type="ECO:0000256" key="3">
    <source>
        <dbReference type="ARBA" id="ARBA00022723"/>
    </source>
</evidence>
<dbReference type="InterPro" id="IPR018165">
    <property type="entry name" value="Ala-tRNA-synth_IIc_core"/>
</dbReference>
<dbReference type="RefSeq" id="WP_132025804.1">
    <property type="nucleotide sequence ID" value="NZ_CP068564.1"/>
</dbReference>
<keyword evidence="4" id="KW-0862">Zinc</keyword>
<dbReference type="GO" id="GO:0004813">
    <property type="term" value="F:alanine-tRNA ligase activity"/>
    <property type="evidence" value="ECO:0007669"/>
    <property type="project" value="InterPro"/>
</dbReference>
<dbReference type="AlphaFoldDB" id="A0A4R3L0S9"/>
<proteinExistence type="predicted"/>
<evidence type="ECO:0000256" key="2">
    <source>
        <dbReference type="ARBA" id="ARBA00004496"/>
    </source>
</evidence>
<dbReference type="Gene3D" id="2.40.30.130">
    <property type="match status" value="1"/>
</dbReference>
<dbReference type="Proteomes" id="UP000294567">
    <property type="component" value="Unassembled WGS sequence"/>
</dbReference>
<feature type="domain" description="Alanyl-transfer RNA synthetases family profile" evidence="6">
    <location>
        <begin position="1"/>
        <end position="231"/>
    </location>
</feature>
<dbReference type="SUPFAM" id="SSF55186">
    <property type="entry name" value="ThrRS/AlaRS common domain"/>
    <property type="match status" value="1"/>
</dbReference>
<dbReference type="EMBL" id="SMAE01000002">
    <property type="protein sequence ID" value="TCS91167.1"/>
    <property type="molecule type" value="Genomic_DNA"/>
</dbReference>
<dbReference type="InterPro" id="IPR009000">
    <property type="entry name" value="Transl_B-barrel_sf"/>
</dbReference>
<evidence type="ECO:0000259" key="6">
    <source>
        <dbReference type="PROSITE" id="PS50860"/>
    </source>
</evidence>
<dbReference type="GO" id="GO:0003676">
    <property type="term" value="F:nucleic acid binding"/>
    <property type="evidence" value="ECO:0007669"/>
    <property type="project" value="InterPro"/>
</dbReference>
<evidence type="ECO:0000256" key="5">
    <source>
        <dbReference type="SAM" id="Coils"/>
    </source>
</evidence>
<comment type="cofactor">
    <cofactor evidence="1">
        <name>Zn(2+)</name>
        <dbReference type="ChEBI" id="CHEBI:29105"/>
    </cofactor>
</comment>
<evidence type="ECO:0000313" key="8">
    <source>
        <dbReference type="Proteomes" id="UP000294567"/>
    </source>
</evidence>
<dbReference type="InterPro" id="IPR018163">
    <property type="entry name" value="Thr/Ala-tRNA-synth_IIc_edit"/>
</dbReference>
<dbReference type="GO" id="GO:0046872">
    <property type="term" value="F:metal ion binding"/>
    <property type="evidence" value="ECO:0007669"/>
    <property type="project" value="UniProtKB-KW"/>
</dbReference>
<dbReference type="GO" id="GO:0005737">
    <property type="term" value="C:cytoplasm"/>
    <property type="evidence" value="ECO:0007669"/>
    <property type="project" value="UniProtKB-SubCell"/>
</dbReference>
<dbReference type="OrthoDB" id="9812949at2"/>
<keyword evidence="5" id="KW-0175">Coiled coil</keyword>
<reference evidence="7 8" key="1">
    <citation type="submission" date="2019-03" db="EMBL/GenBank/DDBJ databases">
        <title>Genomic Encyclopedia of Type Strains, Phase IV (KMG-IV): sequencing the most valuable type-strain genomes for metagenomic binning, comparative biology and taxonomic classification.</title>
        <authorList>
            <person name="Goeker M."/>
        </authorList>
    </citation>
    <scope>NUCLEOTIDE SEQUENCE [LARGE SCALE GENOMIC DNA]</scope>
    <source>
        <strain evidence="7 8">DSM 26752</strain>
    </source>
</reference>
<dbReference type="GO" id="GO:0005524">
    <property type="term" value="F:ATP binding"/>
    <property type="evidence" value="ECO:0007669"/>
    <property type="project" value="InterPro"/>
</dbReference>
<comment type="caution">
    <text evidence="7">The sequence shown here is derived from an EMBL/GenBank/DDBJ whole genome shotgun (WGS) entry which is preliminary data.</text>
</comment>
<dbReference type="Gene3D" id="3.30.980.10">
    <property type="entry name" value="Threonyl-trna Synthetase, Chain A, domain 2"/>
    <property type="match status" value="1"/>
</dbReference>
<dbReference type="GO" id="GO:0002161">
    <property type="term" value="F:aminoacyl-tRNA deacylase activity"/>
    <property type="evidence" value="ECO:0007669"/>
    <property type="project" value="UniProtKB-ARBA"/>
</dbReference>
<evidence type="ECO:0000256" key="4">
    <source>
        <dbReference type="ARBA" id="ARBA00022833"/>
    </source>
</evidence>
<dbReference type="GO" id="GO:0006419">
    <property type="term" value="P:alanyl-tRNA aminoacylation"/>
    <property type="evidence" value="ECO:0007669"/>
    <property type="project" value="InterPro"/>
</dbReference>
<evidence type="ECO:0000313" key="7">
    <source>
        <dbReference type="EMBL" id="TCS91167.1"/>
    </source>
</evidence>
<name>A0A4R3L0S9_9FIRM</name>
<keyword evidence="7" id="KW-0030">Aminoacyl-tRNA synthetase</keyword>
<sequence length="398" mass="46305">MTEKIYLENPYLRQIDARIVEKKYLNNKYYIKTNRTIFYPNLAGGQPGDKGTINGVEVLDTYEEGNDIIHVVKDNIHSDKVQLSIDWENRFDYMQQHSGQHLLSAVFYKLYNGETVGFYIGKEYVYIDINIPNINKIHIEKIEEFANKIIFSNFQIKSYIVEKKDMEKIPVRKEPIVNSNIRIVEIDGIDFSPCCGTHVRNTGEIGIIKIRKVENYKGNIRVEFVCGNRALIDYSWKSNYIKNISNLLSTKDKNVYDRVKKLYSQKEILEKENRALKEELYKYKAQELLEKACLIKDINFICHKFENIKPKEIYNIVSHINTLKDNILLLGINNKNTANYIVSRSSNININIKDIHNEIAQNINIKGGGSPQTVQGTCNQEELDSVLEKFYEKIINLL</sequence>
<dbReference type="SMART" id="SM00863">
    <property type="entry name" value="tRNA_SAD"/>
    <property type="match status" value="1"/>
</dbReference>
<gene>
    <name evidence="7" type="ORF">EDD65_10296</name>
</gene>
<dbReference type="PANTHER" id="PTHR43462">
    <property type="entry name" value="ALANYL-TRNA EDITING PROTEIN"/>
    <property type="match status" value="1"/>
</dbReference>
<dbReference type="InterPro" id="IPR012947">
    <property type="entry name" value="tRNA_SAD"/>
</dbReference>
<keyword evidence="3" id="KW-0479">Metal-binding</keyword>
<dbReference type="InterPro" id="IPR003156">
    <property type="entry name" value="DHHA1_dom"/>
</dbReference>
<evidence type="ECO:0000256" key="1">
    <source>
        <dbReference type="ARBA" id="ARBA00001947"/>
    </source>
</evidence>
<organism evidence="7 8">
    <name type="scientific">Keratinibaculum paraultunense</name>
    <dbReference type="NCBI Taxonomy" id="1278232"/>
    <lineage>
        <taxon>Bacteria</taxon>
        <taxon>Bacillati</taxon>
        <taxon>Bacillota</taxon>
        <taxon>Tissierellia</taxon>
        <taxon>Tissierellales</taxon>
        <taxon>Tepidimicrobiaceae</taxon>
        <taxon>Keratinibaculum</taxon>
    </lineage>
</organism>
<accession>A0A4R3L0S9</accession>
<dbReference type="PROSITE" id="PS50860">
    <property type="entry name" value="AA_TRNA_LIGASE_II_ALA"/>
    <property type="match status" value="1"/>
</dbReference>
<feature type="coiled-coil region" evidence="5">
    <location>
        <begin position="259"/>
        <end position="286"/>
    </location>
</feature>
<comment type="subcellular location">
    <subcellularLocation>
        <location evidence="2">Cytoplasm</location>
    </subcellularLocation>
</comment>
<dbReference type="Pfam" id="PF07973">
    <property type="entry name" value="tRNA_SAD"/>
    <property type="match status" value="1"/>
</dbReference>
<dbReference type="PANTHER" id="PTHR43462:SF1">
    <property type="entry name" value="ALANYL-TRNA EDITING PROTEIN AARSD1"/>
    <property type="match status" value="1"/>
</dbReference>